<feature type="region of interest" description="Disordered" evidence="12">
    <location>
        <begin position="315"/>
        <end position="363"/>
    </location>
</feature>
<dbReference type="SUPFAM" id="SSF47789">
    <property type="entry name" value="C-terminal domain of RNA polymerase alpha subunit"/>
    <property type="match status" value="1"/>
</dbReference>
<dbReference type="GO" id="GO:0003899">
    <property type="term" value="F:DNA-directed RNA polymerase activity"/>
    <property type="evidence" value="ECO:0007669"/>
    <property type="project" value="UniProtKB-EC"/>
</dbReference>
<dbReference type="Pfam" id="PF03118">
    <property type="entry name" value="RNA_pol_A_CTD"/>
    <property type="match status" value="1"/>
</dbReference>
<comment type="function">
    <text evidence="11">DNA-dependent RNA polymerase catalyzes the transcription of DNA into RNA using the four ribonucleoside triphosphates as substrates.</text>
</comment>
<dbReference type="NCBIfam" id="NF003519">
    <property type="entry name" value="PRK05182.2-5"/>
    <property type="match status" value="1"/>
</dbReference>
<dbReference type="InterPro" id="IPR011260">
    <property type="entry name" value="RNAP_asu_C"/>
</dbReference>
<keyword evidence="6 11" id="KW-0548">Nucleotidyltransferase</keyword>
<evidence type="ECO:0000256" key="6">
    <source>
        <dbReference type="ARBA" id="ARBA00022695"/>
    </source>
</evidence>
<dbReference type="Gene3D" id="3.30.1360.10">
    <property type="entry name" value="RNA polymerase, RBP11-like subunit"/>
    <property type="match status" value="1"/>
</dbReference>
<keyword evidence="7 11" id="KW-0804">Transcription</keyword>
<accession>A0ABW2LLR8</accession>
<proteinExistence type="inferred from homology"/>
<evidence type="ECO:0000256" key="4">
    <source>
        <dbReference type="ARBA" id="ARBA00022478"/>
    </source>
</evidence>
<evidence type="ECO:0000256" key="2">
    <source>
        <dbReference type="ARBA" id="ARBA00012418"/>
    </source>
</evidence>
<dbReference type="GO" id="GO:0000428">
    <property type="term" value="C:DNA-directed RNA polymerase complex"/>
    <property type="evidence" value="ECO:0007669"/>
    <property type="project" value="UniProtKB-KW"/>
</dbReference>
<keyword evidence="4 11" id="KW-0240">DNA-directed RNA polymerase</keyword>
<evidence type="ECO:0000313" key="15">
    <source>
        <dbReference type="Proteomes" id="UP001596504"/>
    </source>
</evidence>
<comment type="similarity">
    <text evidence="1 11">Belongs to the RNA polymerase alpha chain family.</text>
</comment>
<reference evidence="15" key="1">
    <citation type="journal article" date="2019" name="Int. J. Syst. Evol. Microbiol.">
        <title>The Global Catalogue of Microorganisms (GCM) 10K type strain sequencing project: providing services to taxonomists for standard genome sequencing and annotation.</title>
        <authorList>
            <consortium name="The Broad Institute Genomics Platform"/>
            <consortium name="The Broad Institute Genome Sequencing Center for Infectious Disease"/>
            <person name="Wu L."/>
            <person name="Ma J."/>
        </authorList>
    </citation>
    <scope>NUCLEOTIDE SEQUENCE [LARGE SCALE GENOMIC DNA]</scope>
    <source>
        <strain evidence="15">WLHS5</strain>
    </source>
</reference>
<evidence type="ECO:0000256" key="12">
    <source>
        <dbReference type="SAM" id="MobiDB-lite"/>
    </source>
</evidence>
<dbReference type="SMART" id="SM00662">
    <property type="entry name" value="RPOLD"/>
    <property type="match status" value="1"/>
</dbReference>
<comment type="subunit">
    <text evidence="11">Homodimer. The RNAP catalytic core consists of 2 alpha, 1 beta, 1 beta' and 1 omega subunit. When a sigma factor is associated with the core the holoenzyme is formed, which can initiate transcription.</text>
</comment>
<dbReference type="InterPro" id="IPR036643">
    <property type="entry name" value="RNApol_insert_sf"/>
</dbReference>
<comment type="domain">
    <text evidence="11">The N-terminal domain is essential for RNAP assembly and basal transcription, whereas the C-terminal domain is involved in interaction with transcriptional regulators and with upstream promoter elements.</text>
</comment>
<dbReference type="NCBIfam" id="TIGR02027">
    <property type="entry name" value="rpoA"/>
    <property type="match status" value="1"/>
</dbReference>
<dbReference type="SUPFAM" id="SSF55257">
    <property type="entry name" value="RBP11-like subunits of RNA polymerase"/>
    <property type="match status" value="1"/>
</dbReference>
<evidence type="ECO:0000256" key="9">
    <source>
        <dbReference type="ARBA" id="ARBA00033070"/>
    </source>
</evidence>
<dbReference type="CDD" id="cd06928">
    <property type="entry name" value="RNAP_alpha_NTD"/>
    <property type="match status" value="1"/>
</dbReference>
<keyword evidence="15" id="KW-1185">Reference proteome</keyword>
<evidence type="ECO:0000256" key="5">
    <source>
        <dbReference type="ARBA" id="ARBA00022679"/>
    </source>
</evidence>
<dbReference type="Pfam" id="PF01193">
    <property type="entry name" value="RNA_pol_L"/>
    <property type="match status" value="1"/>
</dbReference>
<feature type="compositionally biased region" description="Acidic residues" evidence="12">
    <location>
        <begin position="349"/>
        <end position="363"/>
    </location>
</feature>
<evidence type="ECO:0000256" key="8">
    <source>
        <dbReference type="ARBA" id="ARBA00032524"/>
    </source>
</evidence>
<protein>
    <recommendedName>
        <fullName evidence="3 11">DNA-directed RNA polymerase subunit alpha</fullName>
        <shortName evidence="11">RNAP subunit alpha</shortName>
        <ecNumber evidence="2 11">2.7.7.6</ecNumber>
    </recommendedName>
    <alternativeName>
        <fullName evidence="9 11">RNA polymerase subunit alpha</fullName>
    </alternativeName>
    <alternativeName>
        <fullName evidence="8 11">Transcriptase subunit alpha</fullName>
    </alternativeName>
</protein>
<organism evidence="14 15">
    <name type="scientific">Saccharopolyspora griseoalba</name>
    <dbReference type="NCBI Taxonomy" id="1431848"/>
    <lineage>
        <taxon>Bacteria</taxon>
        <taxon>Bacillati</taxon>
        <taxon>Actinomycetota</taxon>
        <taxon>Actinomycetes</taxon>
        <taxon>Pseudonocardiales</taxon>
        <taxon>Pseudonocardiaceae</taxon>
        <taxon>Saccharopolyspora</taxon>
    </lineage>
</organism>
<dbReference type="NCBIfam" id="NF003514">
    <property type="entry name" value="PRK05182.1-4"/>
    <property type="match status" value="1"/>
</dbReference>
<evidence type="ECO:0000256" key="11">
    <source>
        <dbReference type="HAMAP-Rule" id="MF_00059"/>
    </source>
</evidence>
<dbReference type="NCBIfam" id="NF003513">
    <property type="entry name" value="PRK05182.1-2"/>
    <property type="match status" value="1"/>
</dbReference>
<dbReference type="SUPFAM" id="SSF56553">
    <property type="entry name" value="Insert subdomain of RNA polymerase alpha subunit"/>
    <property type="match status" value="1"/>
</dbReference>
<dbReference type="InterPro" id="IPR011773">
    <property type="entry name" value="DNA-dir_RpoA"/>
</dbReference>
<feature type="domain" description="DNA-directed RNA polymerase RpoA/D/Rpb3-type" evidence="13">
    <location>
        <begin position="18"/>
        <end position="225"/>
    </location>
</feature>
<dbReference type="RefSeq" id="WP_380666909.1">
    <property type="nucleotide sequence ID" value="NZ_JBHTCJ010000004.1"/>
</dbReference>
<comment type="catalytic activity">
    <reaction evidence="10 11">
        <text>RNA(n) + a ribonucleoside 5'-triphosphate = RNA(n+1) + diphosphate</text>
        <dbReference type="Rhea" id="RHEA:21248"/>
        <dbReference type="Rhea" id="RHEA-COMP:14527"/>
        <dbReference type="Rhea" id="RHEA-COMP:17342"/>
        <dbReference type="ChEBI" id="CHEBI:33019"/>
        <dbReference type="ChEBI" id="CHEBI:61557"/>
        <dbReference type="ChEBI" id="CHEBI:140395"/>
        <dbReference type="EC" id="2.7.7.6"/>
    </reaction>
</comment>
<evidence type="ECO:0000256" key="7">
    <source>
        <dbReference type="ARBA" id="ARBA00023163"/>
    </source>
</evidence>
<dbReference type="EMBL" id="JBHTCJ010000004">
    <property type="protein sequence ID" value="MFC7341736.1"/>
    <property type="molecule type" value="Genomic_DNA"/>
</dbReference>
<dbReference type="EC" id="2.7.7.6" evidence="2 11"/>
<evidence type="ECO:0000256" key="1">
    <source>
        <dbReference type="ARBA" id="ARBA00007123"/>
    </source>
</evidence>
<dbReference type="HAMAP" id="MF_00059">
    <property type="entry name" value="RNApol_bact_RpoA"/>
    <property type="match status" value="1"/>
</dbReference>
<evidence type="ECO:0000256" key="10">
    <source>
        <dbReference type="ARBA" id="ARBA00048552"/>
    </source>
</evidence>
<dbReference type="Gene3D" id="2.170.120.12">
    <property type="entry name" value="DNA-directed RNA polymerase, insert domain"/>
    <property type="match status" value="1"/>
</dbReference>
<feature type="region of interest" description="Alpha N-terminal domain (alpha-NTD)" evidence="11">
    <location>
        <begin position="1"/>
        <end position="229"/>
    </location>
</feature>
<gene>
    <name evidence="11" type="primary">rpoA</name>
    <name evidence="14" type="ORF">ACFQRI_09960</name>
</gene>
<evidence type="ECO:0000256" key="3">
    <source>
        <dbReference type="ARBA" id="ARBA00015972"/>
    </source>
</evidence>
<keyword evidence="5 11" id="KW-0808">Transferase</keyword>
<evidence type="ECO:0000259" key="13">
    <source>
        <dbReference type="SMART" id="SM00662"/>
    </source>
</evidence>
<dbReference type="Proteomes" id="UP001596504">
    <property type="component" value="Unassembled WGS sequence"/>
</dbReference>
<feature type="region of interest" description="Alpha C-terminal domain (alpha-CTD)" evidence="11">
    <location>
        <begin position="244"/>
        <end position="363"/>
    </location>
</feature>
<dbReference type="Gene3D" id="1.10.150.20">
    <property type="entry name" value="5' to 3' exonuclease, C-terminal subdomain"/>
    <property type="match status" value="1"/>
</dbReference>
<dbReference type="InterPro" id="IPR036603">
    <property type="entry name" value="RBP11-like"/>
</dbReference>
<sequence>MLISQRPTLSEEAVSETRSRFVIEPLEPGFGYTLGNSLRRTLLSSIPGAAVTSLRIDGVLHEFTTIQGVKEDVTDVILNIKELVVSSEEDEPVTMYLRKQGPGEVTAADIVPPAGVTVHNPDLHIATLNAKGKLEIELVVERGRGYVPAMQNKQAGAEIGRIPVDSIYSPVLKVTYKVEATRVEQRTDFDKLVLDVETKPSITPRDAVASAGRTLVELFGLARELNVDAEGIEIGPSPAEADTIAAYAMPIEDLDLTVRSYNCLKREGIHTVGELVSRSEADLLDIRNFGAKSIDEVKMKLAGLGLALKDSPPGFDPSAAAAEYPAEGWSADEDGEETTLGSFGSVEDNGFDDGQDYAETEQL</sequence>
<comment type="caution">
    <text evidence="14">The sequence shown here is derived from an EMBL/GenBank/DDBJ whole genome shotgun (WGS) entry which is preliminary data.</text>
</comment>
<dbReference type="Pfam" id="PF01000">
    <property type="entry name" value="RNA_pol_A_bac"/>
    <property type="match status" value="1"/>
</dbReference>
<evidence type="ECO:0000313" key="14">
    <source>
        <dbReference type="EMBL" id="MFC7341736.1"/>
    </source>
</evidence>
<dbReference type="InterPro" id="IPR011263">
    <property type="entry name" value="DNA-dir_RNA_pol_RpoA/D/Rpb3"/>
</dbReference>
<dbReference type="InterPro" id="IPR011262">
    <property type="entry name" value="DNA-dir_RNA_pol_insert"/>
</dbReference>
<name>A0ABW2LLR8_9PSEU</name>